<proteinExistence type="inferred from homology"/>
<dbReference type="SUPFAM" id="SSF141523">
    <property type="entry name" value="L,D-transpeptidase catalytic domain-like"/>
    <property type="match status" value="1"/>
</dbReference>
<comment type="caution">
    <text evidence="9">The sequence shown here is derived from an EMBL/GenBank/DDBJ whole genome shotgun (WGS) entry which is preliminary data.</text>
</comment>
<gene>
    <name evidence="9" type="ORF">AIOL_002912</name>
</gene>
<dbReference type="PANTHER" id="PTHR30582">
    <property type="entry name" value="L,D-TRANSPEPTIDASE"/>
    <property type="match status" value="1"/>
</dbReference>
<keyword evidence="4 7" id="KW-0133">Cell shape</keyword>
<keyword evidence="5 7" id="KW-0573">Peptidoglycan synthesis</keyword>
<evidence type="ECO:0000256" key="7">
    <source>
        <dbReference type="PROSITE-ProRule" id="PRU01373"/>
    </source>
</evidence>
<dbReference type="STRING" id="1675527.AIOL_002912"/>
<evidence type="ECO:0000256" key="1">
    <source>
        <dbReference type="ARBA" id="ARBA00004752"/>
    </source>
</evidence>
<dbReference type="GO" id="GO:0008360">
    <property type="term" value="P:regulation of cell shape"/>
    <property type="evidence" value="ECO:0007669"/>
    <property type="project" value="UniProtKB-UniRule"/>
</dbReference>
<dbReference type="EMBL" id="LFTY01000002">
    <property type="protein sequence ID" value="KMW57944.1"/>
    <property type="molecule type" value="Genomic_DNA"/>
</dbReference>
<evidence type="ECO:0000256" key="3">
    <source>
        <dbReference type="ARBA" id="ARBA00022679"/>
    </source>
</evidence>
<evidence type="ECO:0000313" key="10">
    <source>
        <dbReference type="Proteomes" id="UP000037178"/>
    </source>
</evidence>
<accession>A0A0J9E852</accession>
<dbReference type="InterPro" id="IPR050979">
    <property type="entry name" value="LD-transpeptidase"/>
</dbReference>
<dbReference type="AlphaFoldDB" id="A0A0J9E852"/>
<sequence>MDLLRREFLLGSGAAALLLPNMGRALDAKGHGIGYLEGLAKPGALNPKVAYIAPSQIDPAYSHAVYVNTSTRSSGGQKMWVLERRGDGWGVAIWDEKYWEKKGVTGAPDYSWPVSTGRHYKGDRRSGPTPLGIFNVDERKTRHRRGWGSPGMYNSIYIDLHYGSGRISGVAMHGTTSSKYRLLGRADSHGCVRMRQGNADKIWEMFHGQGRPGEGSPLWSEVPRYFTSEPGPSRKARWGYVRDGSFLYSAAGERLTKPGYSALFVFFRDDT</sequence>
<protein>
    <recommendedName>
        <fullName evidence="8">L,D-TPase catalytic domain-containing protein</fullName>
    </recommendedName>
</protein>
<dbReference type="PATRIC" id="fig|1675527.3.peg.3049"/>
<dbReference type="Pfam" id="PF03734">
    <property type="entry name" value="YkuD"/>
    <property type="match status" value="1"/>
</dbReference>
<dbReference type="Gene3D" id="2.40.440.10">
    <property type="entry name" value="L,D-transpeptidase catalytic domain-like"/>
    <property type="match status" value="1"/>
</dbReference>
<evidence type="ECO:0000256" key="2">
    <source>
        <dbReference type="ARBA" id="ARBA00005992"/>
    </source>
</evidence>
<comment type="pathway">
    <text evidence="1 7">Cell wall biogenesis; peptidoglycan biosynthesis.</text>
</comment>
<feature type="active site" description="Nucleophile" evidence="7">
    <location>
        <position position="191"/>
    </location>
</feature>
<dbReference type="RefSeq" id="WP_160314490.1">
    <property type="nucleotide sequence ID" value="NZ_LFTY01000002.1"/>
</dbReference>
<dbReference type="InterPro" id="IPR038063">
    <property type="entry name" value="Transpep_catalytic_dom"/>
</dbReference>
<dbReference type="InterPro" id="IPR005490">
    <property type="entry name" value="LD_TPept_cat_dom"/>
</dbReference>
<keyword evidence="10" id="KW-1185">Reference proteome</keyword>
<evidence type="ECO:0000256" key="5">
    <source>
        <dbReference type="ARBA" id="ARBA00022984"/>
    </source>
</evidence>
<evidence type="ECO:0000256" key="4">
    <source>
        <dbReference type="ARBA" id="ARBA00022960"/>
    </source>
</evidence>
<reference evidence="9 10" key="1">
    <citation type="submission" date="2015-06" db="EMBL/GenBank/DDBJ databases">
        <title>Draft genome sequence of an Alphaproteobacteria species associated to the Mediterranean sponge Oscarella lobularis.</title>
        <authorList>
            <person name="Jourda C."/>
            <person name="Santini S."/>
            <person name="Claverie J.-M."/>
        </authorList>
    </citation>
    <scope>NUCLEOTIDE SEQUENCE [LARGE SCALE GENOMIC DNA]</scope>
    <source>
        <strain evidence="9">IGS</strain>
    </source>
</reference>
<dbReference type="PROSITE" id="PS52029">
    <property type="entry name" value="LD_TPASE"/>
    <property type="match status" value="1"/>
</dbReference>
<dbReference type="PANTHER" id="PTHR30582:SF2">
    <property type="entry name" value="L,D-TRANSPEPTIDASE YCIB-RELATED"/>
    <property type="match status" value="1"/>
</dbReference>
<dbReference type="OrthoDB" id="463216at2"/>
<dbReference type="CDD" id="cd16913">
    <property type="entry name" value="YkuD_like"/>
    <property type="match status" value="1"/>
</dbReference>
<dbReference type="GO" id="GO:0071972">
    <property type="term" value="F:peptidoglycan L,D-transpeptidase activity"/>
    <property type="evidence" value="ECO:0007669"/>
    <property type="project" value="TreeGrafter"/>
</dbReference>
<evidence type="ECO:0000256" key="6">
    <source>
        <dbReference type="ARBA" id="ARBA00023316"/>
    </source>
</evidence>
<dbReference type="UniPathway" id="UPA00219"/>
<dbReference type="GO" id="GO:0005576">
    <property type="term" value="C:extracellular region"/>
    <property type="evidence" value="ECO:0007669"/>
    <property type="project" value="TreeGrafter"/>
</dbReference>
<comment type="similarity">
    <text evidence="2">Belongs to the YkuD family.</text>
</comment>
<dbReference type="Proteomes" id="UP000037178">
    <property type="component" value="Unassembled WGS sequence"/>
</dbReference>
<feature type="domain" description="L,D-TPase catalytic" evidence="8">
    <location>
        <begin position="87"/>
        <end position="221"/>
    </location>
</feature>
<name>A0A0J9E852_9RHOB</name>
<evidence type="ECO:0000313" key="9">
    <source>
        <dbReference type="EMBL" id="KMW57944.1"/>
    </source>
</evidence>
<keyword evidence="6 7" id="KW-0961">Cell wall biogenesis/degradation</keyword>
<feature type="active site" description="Proton donor/acceptor" evidence="7">
    <location>
        <position position="173"/>
    </location>
</feature>
<dbReference type="GO" id="GO:0016740">
    <property type="term" value="F:transferase activity"/>
    <property type="evidence" value="ECO:0007669"/>
    <property type="project" value="UniProtKB-KW"/>
</dbReference>
<evidence type="ECO:0000259" key="8">
    <source>
        <dbReference type="PROSITE" id="PS52029"/>
    </source>
</evidence>
<dbReference type="GO" id="GO:0071555">
    <property type="term" value="P:cell wall organization"/>
    <property type="evidence" value="ECO:0007669"/>
    <property type="project" value="UniProtKB-UniRule"/>
</dbReference>
<organism evidence="9 10">
    <name type="scientific">Candidatus Rhodobacter oscarellae</name>
    <dbReference type="NCBI Taxonomy" id="1675527"/>
    <lineage>
        <taxon>Bacteria</taxon>
        <taxon>Pseudomonadati</taxon>
        <taxon>Pseudomonadota</taxon>
        <taxon>Alphaproteobacteria</taxon>
        <taxon>Rhodobacterales</taxon>
        <taxon>Rhodobacter group</taxon>
        <taxon>Rhodobacter</taxon>
    </lineage>
</organism>
<keyword evidence="3" id="KW-0808">Transferase</keyword>
<dbReference type="GO" id="GO:0018104">
    <property type="term" value="P:peptidoglycan-protein cross-linking"/>
    <property type="evidence" value="ECO:0007669"/>
    <property type="project" value="TreeGrafter"/>
</dbReference>